<comment type="caution">
    <text evidence="4">The sequence shown here is derived from an EMBL/GenBank/DDBJ whole genome shotgun (WGS) entry which is preliminary data.</text>
</comment>
<evidence type="ECO:0000256" key="1">
    <source>
        <dbReference type="ARBA" id="ARBA00004370"/>
    </source>
</evidence>
<sequence length="157" mass="17408">MNMRIFVIISTLVLAIVSFQTLGYERNKAVPIEKVVYGKVETIRHITDTELIRDKSAGWKHFGGALIGGVIGNQFGDGSGQVAATILGSIIGASIAKNNVPDYRQRAVKLIEMMILTEDKQRVMVIQDYDSHMQFSKGSTVRIVYLQSNTVRVDTAY</sequence>
<gene>
    <name evidence="4" type="ORF">WAE96_20565</name>
</gene>
<keyword evidence="2" id="KW-0472">Membrane</keyword>
<evidence type="ECO:0000313" key="4">
    <source>
        <dbReference type="EMBL" id="MEI4552083.1"/>
    </source>
</evidence>
<dbReference type="PANTHER" id="PTHR35603:SF2">
    <property type="entry name" value="OUTER MEMBRANE LIPOPROTEIN"/>
    <property type="match status" value="1"/>
</dbReference>
<feature type="domain" description="Glycine zipper 2TM" evidence="3">
    <location>
        <begin position="63"/>
        <end position="96"/>
    </location>
</feature>
<reference evidence="4 5" key="1">
    <citation type="submission" date="2023-12" db="EMBL/GenBank/DDBJ databases">
        <title>Friends and Foes: Symbiotic and Algicidal bacterial influence on Karenia brevis blooms.</title>
        <authorList>
            <person name="Fei C."/>
            <person name="Mohamed A.R."/>
            <person name="Booker A."/>
            <person name="Arshad M."/>
            <person name="Klass S."/>
            <person name="Ahn S."/>
            <person name="Gilbert P.M."/>
            <person name="Heil C.A."/>
            <person name="Martinez J.M."/>
            <person name="Amin S.A."/>
        </authorList>
    </citation>
    <scope>NUCLEOTIDE SEQUENCE [LARGE SCALE GENOMIC DNA]</scope>
    <source>
        <strain evidence="4 5">CE15</strain>
    </source>
</reference>
<dbReference type="InterPro" id="IPR051407">
    <property type="entry name" value="Bact_OM_lipoprot/Surf_antigen"/>
</dbReference>
<dbReference type="EMBL" id="JBAWKS010000002">
    <property type="protein sequence ID" value="MEI4552083.1"/>
    <property type="molecule type" value="Genomic_DNA"/>
</dbReference>
<evidence type="ECO:0000259" key="3">
    <source>
        <dbReference type="Pfam" id="PF05433"/>
    </source>
</evidence>
<keyword evidence="5" id="KW-1185">Reference proteome</keyword>
<evidence type="ECO:0000313" key="5">
    <source>
        <dbReference type="Proteomes" id="UP001382455"/>
    </source>
</evidence>
<accession>A0ABU8EYN3</accession>
<dbReference type="PANTHER" id="PTHR35603">
    <property type="match status" value="1"/>
</dbReference>
<dbReference type="InterPro" id="IPR008816">
    <property type="entry name" value="Gly_zipper_2TM_dom"/>
</dbReference>
<name>A0ABU8EYN3_9GAMM</name>
<evidence type="ECO:0000256" key="2">
    <source>
        <dbReference type="ARBA" id="ARBA00023136"/>
    </source>
</evidence>
<dbReference type="Pfam" id="PF05433">
    <property type="entry name" value="Rick_17kDa_Anti"/>
    <property type="match status" value="1"/>
</dbReference>
<protein>
    <submittedName>
        <fullName evidence="4">Glycine zipper 2TM domain-containing protein</fullName>
    </submittedName>
</protein>
<organism evidence="4 5">
    <name type="scientific">Pseudoalteromonas spongiae</name>
    <dbReference type="NCBI Taxonomy" id="298657"/>
    <lineage>
        <taxon>Bacteria</taxon>
        <taxon>Pseudomonadati</taxon>
        <taxon>Pseudomonadota</taxon>
        <taxon>Gammaproteobacteria</taxon>
        <taxon>Alteromonadales</taxon>
        <taxon>Pseudoalteromonadaceae</taxon>
        <taxon>Pseudoalteromonas</taxon>
    </lineage>
</organism>
<comment type="subcellular location">
    <subcellularLocation>
        <location evidence="1">Membrane</location>
    </subcellularLocation>
</comment>
<dbReference type="Proteomes" id="UP001382455">
    <property type="component" value="Unassembled WGS sequence"/>
</dbReference>
<proteinExistence type="predicted"/>